<dbReference type="InterPro" id="IPR013378">
    <property type="entry name" value="InlB-like_B-rpt"/>
</dbReference>
<keyword evidence="2" id="KW-0732">Signal</keyword>
<dbReference type="Gene3D" id="2.60.40.4270">
    <property type="entry name" value="Listeria-Bacteroides repeat domain"/>
    <property type="match status" value="6"/>
</dbReference>
<dbReference type="PATRIC" id="fig|1203610.3.peg.1640"/>
<sequence>MKWLVLLVGVLCSVGVKAVDVNSANALKDALQGKATVNGNTVTLTGNVNISETIKIKGGDIILNLAKYIISMEKTNSKATCILVDGNNARLLIKGGGKISVTTKYKFGGGSGYDAVALEFKSGFLQILDCDLEASTPSVATAYTIKSSTSLASLIPYGAYVSNQNISYTDSNLSEYMAWTKGTYATNIKSSNYKAVFNINGQQYSAISNYTLDGGFSYPNYEVGKGYEFSNWRTSTNNVTYVNDIPVLTNRVASGTITFDATTLLIEYKISYDLNGGDTNPNTIEYYTIKENEGKPITLQAPTRRGYDFTSWRHNDAIVRTINYDDVEAQSVDKVYTLTAQWEKHIYNVTFDVNVNGVKQGTFTIDDNHFSEPDADQIPEGKVFDGWYIKGTNTKVEFPLVELKDLQLEAHWKDKTYYASFYDGNTEVNKEPFTVTTGLASFENPDFKDGYIFEYWMDVPENGKKVISIPTNVSGDKVFYAKWTPIEYTLTYDLKGGSYAGDKTITYTYNERAILLTGDVVSRTGYKLKGWKLGDKQVTEVPVSDGTVSDGGRKMSFTITADWELINYDIVFIENGGTPVDDRKYNVKEGVSEKDMPKTERAGYKFLGWYNDQDKVVTSIAPGSEKLTLTAKWELIVYNITYNLFGGTNPDDAPTTYTYETEAIKLPDPTKEHYTFGGWFTEEELENAVEVIATTSTGNKVFYAKWSPKTYILTFDPCGGRISQTTQQYVYGEVTEFARKPYRDYYGFAGWYYDKAYTQPFGGKIAADKSGDHTLYAKWAPAKYEIELNCYYGEFLAGTNEPTSYTYGSTVDKLPIPIREGFSFAGWYADDLLTKPVSSPVVKATDSGNKTFYATWDRGYQLIFTQPSYGKITVTRNGVALPAGTMIGKGESLAVTAEATDANYELKQLVIDGKTYTSSPQLITMPEKDLKITAEFTMSSVPAAPAPKINLTPSGVDKFPKGEEVKVQLEKTDEATTLYYRLDGSPEKAYSGEFLVESAKDTVLLEAIAKKDGYRDGVTTRYIIFDNGKITLTFDLPLGVKASNPTGGDVVTATTTGGSFEFKLTVDKNYYTNLDSMVVSANDSTIRANASGLYTLTNCSSDIMVTVSGLKARTCTVTLQQTENGKISFTDGAEETTATVDYGATVSITATADEEYKFLQWSTGSQRNPLQLTVTKDTTISARFISDYKAYAITLPQLEGVTVKPFSGFTTEVKKDGTFKFYLQFANGYHEDNLVVRANGEELTKNKGGYAIYHINKNISISVEGIGRDAMTLKVPEHVTAKVVETMADVTKQGVYGETVVLLHAEAPAGKVFTKWTDGKTDNPRLSTALDAAQLIPLFDDKGDESYAKVILNQTAGAGITGVNANLDAVKSGDVVQLKVVLLPAYSQSEVVLTADDQKLSPEVSLRAATDTKTYVYKLPVQKDGVAVKVSGLKLNTYDVTMAQTDGGTVSVLPIGKVTHGDKIQLKAQPASGMLFVKWWDGNTLNPYPYTVTSDTEVKAYFLGAESTVNNESIQKEENAQITVSGQTLSVTVAEESMLYIWDYKGSLFRNQKIPAGAYTLNLPAGGYLVKVGDMGTRKIIIR</sequence>
<dbReference type="InterPro" id="IPR042229">
    <property type="entry name" value="Listeria/Bacterioides_rpt_sf"/>
</dbReference>
<organism evidence="4 5">
    <name type="scientific">Parabacteroides gordonii MS-1 = DSM 23371</name>
    <dbReference type="NCBI Taxonomy" id="1203610"/>
    <lineage>
        <taxon>Bacteria</taxon>
        <taxon>Pseudomonadati</taxon>
        <taxon>Bacteroidota</taxon>
        <taxon>Bacteroidia</taxon>
        <taxon>Bacteroidales</taxon>
        <taxon>Tannerellaceae</taxon>
        <taxon>Parabacteroides</taxon>
    </lineage>
</organism>
<dbReference type="NCBIfam" id="TIGR02543">
    <property type="entry name" value="List_Bact_rpt"/>
    <property type="match status" value="3"/>
</dbReference>
<feature type="signal peptide" evidence="2">
    <location>
        <begin position="1"/>
        <end position="18"/>
    </location>
</feature>
<dbReference type="Pfam" id="PF18998">
    <property type="entry name" value="Flg_new_2"/>
    <property type="match status" value="3"/>
</dbReference>
<dbReference type="InterPro" id="IPR044060">
    <property type="entry name" value="Bacterial_rp_domain"/>
</dbReference>
<evidence type="ECO:0000313" key="4">
    <source>
        <dbReference type="EMBL" id="KKB58722.1"/>
    </source>
</evidence>
<feature type="domain" description="Bacterial repeat" evidence="3">
    <location>
        <begin position="873"/>
        <end position="937"/>
    </location>
</feature>
<reference evidence="4 5" key="1">
    <citation type="submission" date="2013-04" db="EMBL/GenBank/DDBJ databases">
        <title>The Genome Sequence of Parabacteroides gordonii DSM 23371.</title>
        <authorList>
            <consortium name="The Broad Institute Genomics Platform"/>
            <person name="Earl A."/>
            <person name="Ward D."/>
            <person name="Feldgarden M."/>
            <person name="Gevers D."/>
            <person name="Martens E."/>
            <person name="Sakamoto M."/>
            <person name="Benno Y."/>
            <person name="Suzuki N."/>
            <person name="Matsunaga N."/>
            <person name="Koshihara K."/>
            <person name="Seki M."/>
            <person name="Komiya H."/>
            <person name="Walker B."/>
            <person name="Young S."/>
            <person name="Zeng Q."/>
            <person name="Gargeya S."/>
            <person name="Fitzgerald M."/>
            <person name="Haas B."/>
            <person name="Abouelleil A."/>
            <person name="Allen A.W."/>
            <person name="Alvarado L."/>
            <person name="Arachchi H.M."/>
            <person name="Berlin A.M."/>
            <person name="Chapman S.B."/>
            <person name="Gainer-Dewar J."/>
            <person name="Goldberg J."/>
            <person name="Griggs A."/>
            <person name="Gujja S."/>
            <person name="Hansen M."/>
            <person name="Howarth C."/>
            <person name="Imamovic A."/>
            <person name="Ireland A."/>
            <person name="Larimer J."/>
            <person name="McCowan C."/>
            <person name="Murphy C."/>
            <person name="Pearson M."/>
            <person name="Poon T.W."/>
            <person name="Priest M."/>
            <person name="Roberts A."/>
            <person name="Saif S."/>
            <person name="Shea T."/>
            <person name="Sisk P."/>
            <person name="Sykes S."/>
            <person name="Wortman J."/>
            <person name="Nusbaum C."/>
            <person name="Birren B."/>
        </authorList>
    </citation>
    <scope>NUCLEOTIDE SEQUENCE [LARGE SCALE GENOMIC DNA]</scope>
    <source>
        <strain evidence="4 5">MS-1</strain>
    </source>
</reference>
<dbReference type="GO" id="GO:0030313">
    <property type="term" value="C:cell envelope"/>
    <property type="evidence" value="ECO:0007669"/>
    <property type="project" value="UniProtKB-SubCell"/>
</dbReference>
<evidence type="ECO:0000256" key="1">
    <source>
        <dbReference type="ARBA" id="ARBA00004196"/>
    </source>
</evidence>
<comment type="caution">
    <text evidence="4">The sequence shown here is derived from an EMBL/GenBank/DDBJ whole genome shotgun (WGS) entry which is preliminary data.</text>
</comment>
<name>A0A0F5JMQ8_9BACT</name>
<feature type="domain" description="Bacterial repeat" evidence="3">
    <location>
        <begin position="1438"/>
        <end position="1502"/>
    </location>
</feature>
<gene>
    <name evidence="4" type="ORF">HMPREF1536_01601</name>
</gene>
<accession>A0A0F5JMQ8</accession>
<dbReference type="HOGENOM" id="CLU_256349_0_0_10"/>
<dbReference type="EMBL" id="AQHW01000009">
    <property type="protein sequence ID" value="KKB58722.1"/>
    <property type="molecule type" value="Genomic_DNA"/>
</dbReference>
<proteinExistence type="predicted"/>
<dbReference type="STRING" id="1203610.HMPREF1536_01601"/>
<evidence type="ECO:0000259" key="3">
    <source>
        <dbReference type="Pfam" id="PF18998"/>
    </source>
</evidence>
<feature type="chain" id="PRO_5002489756" description="Bacterial repeat domain-containing protein" evidence="2">
    <location>
        <begin position="19"/>
        <end position="1583"/>
    </location>
</feature>
<dbReference type="Pfam" id="PF09479">
    <property type="entry name" value="Flg_new"/>
    <property type="match status" value="8"/>
</dbReference>
<dbReference type="Proteomes" id="UP000033035">
    <property type="component" value="Unassembled WGS sequence"/>
</dbReference>
<protein>
    <recommendedName>
        <fullName evidence="3">Bacterial repeat domain-containing protein</fullName>
    </recommendedName>
</protein>
<comment type="subcellular location">
    <subcellularLocation>
        <location evidence="1">Cell envelope</location>
    </subcellularLocation>
</comment>
<evidence type="ECO:0000256" key="2">
    <source>
        <dbReference type="SAM" id="SignalP"/>
    </source>
</evidence>
<feature type="domain" description="Bacterial repeat" evidence="3">
    <location>
        <begin position="1116"/>
        <end position="1184"/>
    </location>
</feature>
<keyword evidence="5" id="KW-1185">Reference proteome</keyword>
<evidence type="ECO:0000313" key="5">
    <source>
        <dbReference type="Proteomes" id="UP000033035"/>
    </source>
</evidence>